<dbReference type="Gene3D" id="3.30.420.10">
    <property type="entry name" value="Ribonuclease H-like superfamily/Ribonuclease H"/>
    <property type="match status" value="1"/>
</dbReference>
<dbReference type="Proteomes" id="UP000799539">
    <property type="component" value="Unassembled WGS sequence"/>
</dbReference>
<feature type="domain" description="Piwi" evidence="1">
    <location>
        <begin position="10"/>
        <end position="314"/>
    </location>
</feature>
<evidence type="ECO:0000259" key="1">
    <source>
        <dbReference type="PROSITE" id="PS50822"/>
    </source>
</evidence>
<dbReference type="InterPro" id="IPR012337">
    <property type="entry name" value="RNaseH-like_sf"/>
</dbReference>
<dbReference type="PROSITE" id="PS50822">
    <property type="entry name" value="PIWI"/>
    <property type="match status" value="1"/>
</dbReference>
<dbReference type="PANTHER" id="PTHR22891">
    <property type="entry name" value="EUKARYOTIC TRANSLATION INITIATION FACTOR 2C"/>
    <property type="match status" value="1"/>
</dbReference>
<dbReference type="EMBL" id="ML992704">
    <property type="protein sequence ID" value="KAF2207356.1"/>
    <property type="molecule type" value="Genomic_DNA"/>
</dbReference>
<dbReference type="InterPro" id="IPR003165">
    <property type="entry name" value="Piwi"/>
</dbReference>
<reference evidence="2" key="1">
    <citation type="journal article" date="2020" name="Stud. Mycol.">
        <title>101 Dothideomycetes genomes: a test case for predicting lifestyles and emergence of pathogens.</title>
        <authorList>
            <person name="Haridas S."/>
            <person name="Albert R."/>
            <person name="Binder M."/>
            <person name="Bloem J."/>
            <person name="Labutti K."/>
            <person name="Salamov A."/>
            <person name="Andreopoulos B."/>
            <person name="Baker S."/>
            <person name="Barry K."/>
            <person name="Bills G."/>
            <person name="Bluhm B."/>
            <person name="Cannon C."/>
            <person name="Castanera R."/>
            <person name="Culley D."/>
            <person name="Daum C."/>
            <person name="Ezra D."/>
            <person name="Gonzalez J."/>
            <person name="Henrissat B."/>
            <person name="Kuo A."/>
            <person name="Liang C."/>
            <person name="Lipzen A."/>
            <person name="Lutzoni F."/>
            <person name="Magnuson J."/>
            <person name="Mondo S."/>
            <person name="Nolan M."/>
            <person name="Ohm R."/>
            <person name="Pangilinan J."/>
            <person name="Park H.-J."/>
            <person name="Ramirez L."/>
            <person name="Alfaro M."/>
            <person name="Sun H."/>
            <person name="Tritt A."/>
            <person name="Yoshinaga Y."/>
            <person name="Zwiers L.-H."/>
            <person name="Turgeon B."/>
            <person name="Goodwin S."/>
            <person name="Spatafora J."/>
            <person name="Crous P."/>
            <person name="Grigoriev I."/>
        </authorList>
    </citation>
    <scope>NUCLEOTIDE SEQUENCE</scope>
    <source>
        <strain evidence="2">SCOH1-5</strain>
    </source>
</reference>
<dbReference type="AlphaFoldDB" id="A0A6A6F0V1"/>
<organism evidence="2 3">
    <name type="scientific">Cercospora zeae-maydis SCOH1-5</name>
    <dbReference type="NCBI Taxonomy" id="717836"/>
    <lineage>
        <taxon>Eukaryota</taxon>
        <taxon>Fungi</taxon>
        <taxon>Dikarya</taxon>
        <taxon>Ascomycota</taxon>
        <taxon>Pezizomycotina</taxon>
        <taxon>Dothideomycetes</taxon>
        <taxon>Dothideomycetidae</taxon>
        <taxon>Mycosphaerellales</taxon>
        <taxon>Mycosphaerellaceae</taxon>
        <taxon>Cercospora</taxon>
    </lineage>
</organism>
<protein>
    <recommendedName>
        <fullName evidence="1">Piwi domain-containing protein</fullName>
    </recommendedName>
</protein>
<dbReference type="GO" id="GO:0003676">
    <property type="term" value="F:nucleic acid binding"/>
    <property type="evidence" value="ECO:0007669"/>
    <property type="project" value="InterPro"/>
</dbReference>
<evidence type="ECO:0000313" key="3">
    <source>
        <dbReference type="Proteomes" id="UP000799539"/>
    </source>
</evidence>
<dbReference type="SUPFAM" id="SSF53098">
    <property type="entry name" value="Ribonuclease H-like"/>
    <property type="match status" value="1"/>
</dbReference>
<dbReference type="OrthoDB" id="10252740at2759"/>
<gene>
    <name evidence="2" type="ORF">CERZMDRAFT_71606</name>
</gene>
<evidence type="ECO:0000313" key="2">
    <source>
        <dbReference type="EMBL" id="KAF2207356.1"/>
    </source>
</evidence>
<dbReference type="SMART" id="SM00950">
    <property type="entry name" value="Piwi"/>
    <property type="match status" value="1"/>
</dbReference>
<dbReference type="Pfam" id="PF02171">
    <property type="entry name" value="Piwi"/>
    <property type="match status" value="1"/>
</dbReference>
<accession>A0A6A6F0V1</accession>
<dbReference type="Gene3D" id="3.40.50.2300">
    <property type="match status" value="1"/>
</dbReference>
<dbReference type="InterPro" id="IPR036397">
    <property type="entry name" value="RNaseH_sf"/>
</dbReference>
<keyword evidence="3" id="KW-1185">Reference proteome</keyword>
<sequence>MPEKDRPRRFLLVVLPDQSAEAYDRVKWWADVYTGAHTVCVTAGNAAQLTKAPFQGNLALKFNAKAGGHNHTLLGTELDYMHGDGTTMFVGADVTHPGPGSVAHCPSIAAVVASDDRSAVNYPGSLRLQRCKQESIQDLDSMMIDRLEAWYAKNGSAPENILFYRDGVSESQFAMVKNQELPKIRNACLGFVKKHPGLGNYTPRITLVVCGKRHHTRFYPQAQLQAVDRNDNFRPGLVVDDPSIRNAFHFDFYLQSHAALKGTARPCHYFVIHNAMRLSADRLQRITNNLCWTFARALTPISYASPAYYADRLAERGRCYLAPFISASSSARPQESTLLEGLANAANATMEDKDMHVLAKIKGGYCARKGFPAWGHVGRNPFSVAVADTMFYI</sequence>
<proteinExistence type="predicted"/>
<name>A0A6A6F0V1_9PEZI</name>